<keyword evidence="1" id="KW-1048">Host nucleus</keyword>
<feature type="region of interest" description="Disordered" evidence="13">
    <location>
        <begin position="376"/>
        <end position="443"/>
    </location>
</feature>
<keyword evidence="9" id="KW-0788">Thiol protease</keyword>
<reference evidence="16" key="6">
    <citation type="journal article" date="2002" name="J. Gen. Virol.">
        <title>Ovine herpesvirus 2 lytic cycle replication and capsid production.</title>
        <authorList>
            <person name="Rosbottom J."/>
            <person name="Dalziel R.G."/>
            <person name="Reid H.W."/>
            <person name="Stewart J.P."/>
        </authorList>
    </citation>
    <scope>NUCLEOTIDE SEQUENCE [LARGE SCALE GENOMIC DNA]</scope>
</reference>
<dbReference type="GO" id="GO:0044423">
    <property type="term" value="C:virion component"/>
    <property type="evidence" value="ECO:0007669"/>
    <property type="project" value="UniProtKB-KW"/>
</dbReference>
<evidence type="ECO:0000256" key="11">
    <source>
        <dbReference type="ARBA" id="ARBA00022876"/>
    </source>
</evidence>
<protein>
    <submittedName>
        <fullName evidence="15">ORF64</fullName>
    </submittedName>
</protein>
<keyword evidence="5" id="KW-0645">Protease</keyword>
<feature type="compositionally biased region" description="Low complexity" evidence="13">
    <location>
        <begin position="1123"/>
        <end position="1134"/>
    </location>
</feature>
<keyword evidence="11" id="KW-1127">Modulation of host ubiquitin pathway by viral deubiquitinase</keyword>
<feature type="compositionally biased region" description="Polar residues" evidence="13">
    <location>
        <begin position="246"/>
        <end position="256"/>
    </location>
</feature>
<dbReference type="PANTHER" id="PTHR24216">
    <property type="entry name" value="PAXILLIN-RELATED"/>
    <property type="match status" value="1"/>
</dbReference>
<feature type="compositionally biased region" description="Basic residues" evidence="13">
    <location>
        <begin position="1057"/>
        <end position="1066"/>
    </location>
</feature>
<feature type="region of interest" description="Disordered" evidence="13">
    <location>
        <begin position="315"/>
        <end position="354"/>
    </location>
</feature>
<feature type="compositionally biased region" description="Polar residues" evidence="13">
    <location>
        <begin position="429"/>
        <end position="439"/>
    </location>
</feature>
<dbReference type="GeneID" id="26684037"/>
<evidence type="ECO:0000313" key="15">
    <source>
        <dbReference type="EMBL" id="AAX58099.1"/>
    </source>
</evidence>
<dbReference type="GO" id="GO:0039648">
    <property type="term" value="P:symbiont-mediated perturbation of host ubiquitin-like protein modification"/>
    <property type="evidence" value="ECO:0007669"/>
    <property type="project" value="UniProtKB-KW"/>
</dbReference>
<feature type="domain" description="Peptidase C76" evidence="14">
    <location>
        <begin position="14"/>
        <end position="225"/>
    </location>
</feature>
<dbReference type="RefSeq" id="YP_438188.1">
    <property type="nucleotide sequence ID" value="NC_007646.1"/>
</dbReference>
<dbReference type="InterPro" id="IPR006928">
    <property type="entry name" value="Herpes_teg_USP"/>
</dbReference>
<dbReference type="InterPro" id="IPR038765">
    <property type="entry name" value="Papain-like_cys_pep_sf"/>
</dbReference>
<reference evidence="16" key="5">
    <citation type="journal article" date="2002" name="J. Gen. Virol.">
        <title>Isolation and expression of three open reading frames from ovine herpesvirus-2.</title>
        <authorList>
            <person name="Coulter L.J."/>
            <person name="Reid H.W."/>
        </authorList>
    </citation>
    <scope>NUCLEOTIDE SEQUENCE [LARGE SCALE GENOMIC DNA]</scope>
</reference>
<reference evidence="16" key="4">
    <citation type="journal article" date="2001" name="Virus Res.">
        <title>Detection and multigenic characterization of a novel gammaherpesvirus in goats.</title>
        <authorList>
            <person name="Chmielewicz B."/>
            <person name="Goltz M."/>
            <person name="Ehlers B."/>
        </authorList>
    </citation>
    <scope>NUCLEOTIDE SEQUENCE [LARGE SCALE GENOMIC DNA]</scope>
</reference>
<dbReference type="Proteomes" id="UP000153759">
    <property type="component" value="Segment"/>
</dbReference>
<accession>Q2VSH7</accession>
<keyword evidence="3" id="KW-0945">Host-virus interaction</keyword>
<keyword evidence="10" id="KW-0946">Virion</keyword>
<keyword evidence="16" id="KW-1185">Reference proteome</keyword>
<evidence type="ECO:0000256" key="13">
    <source>
        <dbReference type="SAM" id="MobiDB-lite"/>
    </source>
</evidence>
<evidence type="ECO:0000256" key="12">
    <source>
        <dbReference type="ARBA" id="ARBA00023200"/>
    </source>
</evidence>
<dbReference type="KEGG" id="vg:26684037"/>
<evidence type="ECO:0000259" key="14">
    <source>
        <dbReference type="PROSITE" id="PS51521"/>
    </source>
</evidence>
<reference evidence="16" key="2">
    <citation type="journal article" date="1998" name="J. Virol.">
        <title>Detection of a novel bovine lymphotropic herpesvirus.</title>
        <authorList>
            <person name="Rovnak J."/>
            <person name="Quackenbush S.L."/>
            <person name="Reyes R.A."/>
            <person name="Baines J.D."/>
            <person name="Parrish C.R."/>
            <person name="Casey J.W."/>
        </authorList>
    </citation>
    <scope>NUCLEOTIDE SEQUENCE [LARGE SCALE GENOMIC DNA]</scope>
</reference>
<dbReference type="GO" id="GO:0008234">
    <property type="term" value="F:cysteine-type peptidase activity"/>
    <property type="evidence" value="ECO:0007669"/>
    <property type="project" value="UniProtKB-KW"/>
</dbReference>
<keyword evidence="6" id="KW-0677">Repeat</keyword>
<reference evidence="15 16" key="7">
    <citation type="journal article" date="2009" name="Vet. Microbiol.">
        <title>Ovine herpesvirus 2 structural proteins in epithelial cells and M-cells of the appendix in rabbits with malignant catarrhal fever.</title>
        <authorList>
            <person name="Meier-Trummer C.S."/>
            <person name="Tobler K."/>
            <person name="Hilbe M."/>
            <person name="Stewart J.P."/>
            <person name="Hart J."/>
            <person name="Campbell I."/>
            <person name="Haig D.M."/>
            <person name="Glauser D.L."/>
            <person name="Ehrensperger F."/>
            <person name="Ackermann M."/>
        </authorList>
    </citation>
    <scope>NUCLEOTIDE SEQUENCE [LARGE SCALE GENOMIC DNA]</scope>
    <source>
        <strain evidence="15">BJ1035</strain>
    </source>
</reference>
<name>Q2VSH7_9GAMA</name>
<dbReference type="Gene3D" id="3.90.70.120">
    <property type="match status" value="1"/>
</dbReference>
<dbReference type="SUPFAM" id="SSF54001">
    <property type="entry name" value="Cysteine proteinases"/>
    <property type="match status" value="1"/>
</dbReference>
<dbReference type="PANTHER" id="PTHR24216:SF65">
    <property type="entry name" value="PAXILLIN-LIKE PROTEIN 1"/>
    <property type="match status" value="1"/>
</dbReference>
<feature type="region of interest" description="Disordered" evidence="13">
    <location>
        <begin position="246"/>
        <end position="303"/>
    </location>
</feature>
<feature type="region of interest" description="Disordered" evidence="13">
    <location>
        <begin position="2268"/>
        <end position="2362"/>
    </location>
</feature>
<keyword evidence="8" id="KW-0378">Hydrolase</keyword>
<feature type="compositionally biased region" description="Pro residues" evidence="13">
    <location>
        <begin position="286"/>
        <end position="296"/>
    </location>
</feature>
<evidence type="ECO:0000256" key="1">
    <source>
        <dbReference type="ARBA" id="ARBA00022562"/>
    </source>
</evidence>
<evidence type="ECO:0000256" key="6">
    <source>
        <dbReference type="ARBA" id="ARBA00022737"/>
    </source>
</evidence>
<evidence type="ECO:0000256" key="9">
    <source>
        <dbReference type="ARBA" id="ARBA00022807"/>
    </source>
</evidence>
<evidence type="ECO:0000256" key="3">
    <source>
        <dbReference type="ARBA" id="ARBA00022581"/>
    </source>
</evidence>
<feature type="compositionally biased region" description="Pro residues" evidence="13">
    <location>
        <begin position="2312"/>
        <end position="2357"/>
    </location>
</feature>
<evidence type="ECO:0000256" key="7">
    <source>
        <dbReference type="ARBA" id="ARBA00022786"/>
    </source>
</evidence>
<evidence type="ECO:0000256" key="5">
    <source>
        <dbReference type="ARBA" id="ARBA00022670"/>
    </source>
</evidence>
<keyword evidence="12" id="KW-1035">Host cytoplasm</keyword>
<evidence type="ECO:0000256" key="4">
    <source>
        <dbReference type="ARBA" id="ARBA00022662"/>
    </source>
</evidence>
<feature type="compositionally biased region" description="Pro residues" evidence="13">
    <location>
        <begin position="2280"/>
        <end position="2304"/>
    </location>
</feature>
<evidence type="ECO:0000313" key="16">
    <source>
        <dbReference type="Proteomes" id="UP000153759"/>
    </source>
</evidence>
<evidence type="ECO:0000256" key="10">
    <source>
        <dbReference type="ARBA" id="ARBA00022844"/>
    </source>
</evidence>
<feature type="compositionally biased region" description="Low complexity" evidence="13">
    <location>
        <begin position="1073"/>
        <end position="1082"/>
    </location>
</feature>
<keyword evidence="2" id="KW-0920">Virion tegument</keyword>
<reference evidence="16" key="1">
    <citation type="journal article" date="1993" name="Arch. Virol.">
        <title>PCR detection of the sheep-associated agent of malignant catarrhal fever.</title>
        <authorList>
            <person name="Baxter S.I."/>
            <person name="Pow I."/>
            <person name="Bridgen A."/>
            <person name="Reid H.W."/>
        </authorList>
    </citation>
    <scope>NUCLEOTIDE SEQUENCE [LARGE SCALE GENOMIC DNA]</scope>
</reference>
<dbReference type="EMBL" id="AY839756">
    <property type="protein sequence ID" value="AAX58099.1"/>
    <property type="molecule type" value="Genomic_DNA"/>
</dbReference>
<dbReference type="GO" id="GO:0006508">
    <property type="term" value="P:proteolysis"/>
    <property type="evidence" value="ECO:0007669"/>
    <property type="project" value="UniProtKB-KW"/>
</dbReference>
<evidence type="ECO:0000256" key="2">
    <source>
        <dbReference type="ARBA" id="ARBA00022580"/>
    </source>
</evidence>
<keyword evidence="7" id="KW-0833">Ubl conjugation pathway</keyword>
<proteinExistence type="predicted"/>
<organism evidence="15 16">
    <name type="scientific">Ovine gammaherpesvirus 2</name>
    <dbReference type="NCBI Taxonomy" id="10398"/>
    <lineage>
        <taxon>Viruses</taxon>
        <taxon>Duplodnaviria</taxon>
        <taxon>Heunggongvirae</taxon>
        <taxon>Peploviricota</taxon>
        <taxon>Herviviricetes</taxon>
        <taxon>Herpesvirales</taxon>
        <taxon>Orthoherpesviridae</taxon>
        <taxon>Gammaherpesvirinae</taxon>
        <taxon>Macavirus</taxon>
        <taxon>Macavirus ovinegamma2</taxon>
    </lineage>
</organism>
<feature type="region of interest" description="Disordered" evidence="13">
    <location>
        <begin position="1021"/>
        <end position="1209"/>
    </location>
</feature>
<evidence type="ECO:0000256" key="8">
    <source>
        <dbReference type="ARBA" id="ARBA00022801"/>
    </source>
</evidence>
<keyword evidence="4" id="KW-1130">Modulation of host ubiquitin pathway by virus</keyword>
<dbReference type="PROSITE" id="PS51521">
    <property type="entry name" value="HTUSP"/>
    <property type="match status" value="1"/>
</dbReference>
<feature type="compositionally biased region" description="Low complexity" evidence="13">
    <location>
        <begin position="390"/>
        <end position="404"/>
    </location>
</feature>
<reference evidence="16" key="3">
    <citation type="journal article" date="2001" name="J. Gen. Virol.">
        <title>Ovine herpesvirus-2 glycoprotein B sequences from tissues of ruminant malignant catarrhal fever cases and healthy sheep are highly conserved.</title>
        <authorList>
            <person name="Dunowska M."/>
            <person name="Letchworth G.J."/>
            <person name="Collins J.K."/>
            <person name="DeMartini J.C."/>
        </authorList>
    </citation>
    <scope>NUCLEOTIDE SEQUENCE [LARGE SCALE GENOMIC DNA]</scope>
</reference>
<sequence length="2624" mass="288235">MASQPALSRSLVLRGTASTHQGHCKFGPYAGSQCLSVCVYYLTSSYISDSPLTSRNALDDVLLNGSLLDRILRTENFIPHNEFAQLSNIPKVLITHQWACAVETSPELHGLLQTECGVRAPFIMSLRKALELNYFDIPQYIVYICNGKSGAIIIKNSTYFIFDPHCTSSRDAAAVLSSTSADSVVAYVGKATDEYTACHLYFIPSQHSQVPVNEYLLAHYGIPSSLQRSGAQVNLKTMVTSTIPPHTQAASQTIDTPQAKPGSQPPQAPPGISSETRPKFTIVETPPEPTPAAPIPPKHKTIPGALSLSTALHNATVKRKRPAASPIYSNTESDDSESHKKSTSKKLIKPDPGDLGAVETFWLDDEIVSELPLDEACLPGDAPAEAQRGSGWSSESMFDSDSSSPPNTPLSDPKSPAGASRPTSDEAATDSSGSHSQDPNYYRLDFSDEENLGKAFARLEEHIERVSSFPHQANMPIITDQSLDKSYREAVALHTIDSLLTKVIVEQGLVSKLEHEPQALNVLRYLAIWLDKLSVPASQVHNLIKSGLYIPNLYRALLSGEFSGELEAMLAAKLARCLGTLHAQTSQEVQNFTKAMRTSLDNTLYHDELIDAQAEADNIAAVVSIPYFALTSEEASSLFALAAQLWQGISQHNSDVSYEEAEFQRAVNAIESYLPVPDNIKPLSYMVATKTERLAQVVSQLVANLTQETIAVSDNMLQSLGNDDSISTDIPDFYSLRTRISTTLANIATSKSNLGLHNPELQLGYQQLAYLGHEISTITNSSWSTDYLPPVTPVPQLKAIQAQLKARNADKQNQETLKSILDEVESMLQAAKANTDEQGMQKLAMLLPSIEAYLENAGTLLGPQGNAQFERLRQEINELIRSIDIMVASVKNISIPTLTADAQSIATFPQSSKQQEAFQSALKSKVEDLFAEINEALKTDRPPTFSANDMAALESLARLSQDPALATAAALYGQITALLKTKPTYTVPLLDIAHLKSRLATASISSGSKRSLYKLLTQLKRESLQNPPPGDSTSRELPPPTSTPISIGESKKESKPKLPHRKKKAPPKPVPPSQSGSSLSSPEPEPRPSSLIREKADRLPQSDNGPPPSQGLDTAAAVPLPPNSETSPSTSPVPSEEDNEESMETQTELPPASPMDDRTPYVSSNVMDIDEYFPEPQYSSTGPEGAATGGPGLPTEPLSSLIRSEEHHGSEQAWRKIQTAFKTLSFASLTHSDWMPITSGNWQPDSKIAESLGPTLEKLMQPLLQKLKSMVTGAALSLVDSSYPFQWPTVDWITPYRDNVLFYLNTVSYPNVVDLAAQSQVEISVLLQLRGSTSLVEGSAGTYLEASSRDMLNIIAAIEDAASDYKLHVHTDVEKWTHAILNIKNTGESPPPKPEIITPSKLLDPTAVQTVASFDKAFQDYIHSVEQRLLADLTNDFQLLKLSVTETEKNHLQWESTTNRQLQELINQCLQNAPPAVHQHTVPHDDPLTFFLPIVHEAENSAKLTYREALTVLQWAESACTYLAMHCQAPSISCQLQNVMSRTSNARARMEANVLMEDSVKNTDDVSLIQSAISSLDPKRVTGGPKTVQEWTQKATSLNKMMLNAQLEASTAQSIQLIKPLALAARCSNLLANLKHKTAALSEKWSKEKQPNTGSEVTSSIEELDRYLTFKLKFIEHYETNQVPIFSMFILQSSKRSSRRSQISPATPSPLAEDASPFPVNFLHRLHALCLLRPSAAAPAWMQTFPTIDNIGMDYLPLKSDSPLSLQILFDNFLETHFVQLVPPPKQGLQQFEGSTVLPGIATAHRGLILARTIDAQWNNIVDNSSQALQSYTALRDMQGTDRQNEFMAIIVSIHGLLQALSAQAPTAPAAQDEYTILLGFKTILEMLLWIWPGVIYLFLRMPSFQEGVLFLQRIIANCLSNLTVSFALQQATGRLAMAGVPEPSGLLFCPKYWKQIDPSMYVWGDAQFLQLCQNSPDKARACFLAYVIQAVNDVVLGQLWRSFKPAFLPDARTPHDLLHLLVEQSYRTNFQCTITSKTVTDQQPPYAYGLPGNTIFQVNKGTAPAPGSPKIPLTAFELATAALLRKLNPIFYLSPNKPAVTHPDVGDIFTVSKLIDLRGKEEPFASLLSTPLQAASENPSAEAIYTELEQDVFMSQKLWLQQHMRRETREAPLAFPVVLVDSTNKVLGAYDLDEEGVRLFPTIHFKYDKAGVPQWPSEVLSVSTLTQERPHALDAQMNTWVTEIDALSSSLSPNNLFSTYPPELYAPSGPLEHSSSPESPSPPASPSPPTRLPLPFLPAPPSVRPSQPAKPQLPSPTRPPPHSSPLPLPPTSLPRPLVPYSPKRPVPTRPRAPQQPSPLYNLDEIDMYSDPLSHYFSRLTIDDSTGGPGPKCHNVNYLVPPHTDFVNLQPTDPHRVIVGSLRAVNSQNVFTPAKPRYPIPPGAWPRELPSTQEAFTFRLPPKPPLVSTPPKKHVYSIVQAQPHEDPKVPLLPLEPIFIDPTPDAYRHKLSPAELQRALRLKRAYAHQKPAGQAPSSLATITPNYLSIHEIIADSACLVAPRPPFISIDRHMDPQPLMLQFILETSIDEAKHVLITFICRIRQVVRESAQSLASSVQRLAALYL</sequence>
<feature type="compositionally biased region" description="Low complexity" evidence="13">
    <location>
        <begin position="2268"/>
        <end position="2279"/>
    </location>
</feature>
<dbReference type="Pfam" id="PF04843">
    <property type="entry name" value="Herpes_teg_N"/>
    <property type="match status" value="1"/>
</dbReference>